<dbReference type="PANTHER" id="PTHR30349:SF64">
    <property type="entry name" value="PROPHAGE INTEGRASE INTD-RELATED"/>
    <property type="match status" value="1"/>
</dbReference>
<dbReference type="GO" id="GO:0003677">
    <property type="term" value="F:DNA binding"/>
    <property type="evidence" value="ECO:0007669"/>
    <property type="project" value="UniProtKB-UniRule"/>
</dbReference>
<dbReference type="InterPro" id="IPR025269">
    <property type="entry name" value="SAM-like_dom"/>
</dbReference>
<dbReference type="Gene3D" id="1.10.150.130">
    <property type="match status" value="1"/>
</dbReference>
<dbReference type="GO" id="GO:0006310">
    <property type="term" value="P:DNA recombination"/>
    <property type="evidence" value="ECO:0007669"/>
    <property type="project" value="UniProtKB-KW"/>
</dbReference>
<dbReference type="GO" id="GO:0015074">
    <property type="term" value="P:DNA integration"/>
    <property type="evidence" value="ECO:0007669"/>
    <property type="project" value="InterPro"/>
</dbReference>
<dbReference type="Gene3D" id="1.10.443.10">
    <property type="entry name" value="Intergrase catalytic core"/>
    <property type="match status" value="1"/>
</dbReference>
<reference evidence="7 8" key="1">
    <citation type="journal article" date="2012" name="Front. Microbiol.">
        <title>Redundancy and modularity in membrane-associated dissimilatory nitrate reduction in Bacillus.</title>
        <authorList>
            <person name="Heylen K."/>
            <person name="Keltjens J."/>
        </authorList>
    </citation>
    <scope>NUCLEOTIDE SEQUENCE [LARGE SCALE GENOMIC DNA]</scope>
    <source>
        <strain evidence="7 8">LMG 9581</strain>
    </source>
</reference>
<proteinExistence type="inferred from homology"/>
<feature type="domain" description="Tyr recombinase" evidence="5">
    <location>
        <begin position="132"/>
        <end position="314"/>
    </location>
</feature>
<dbReference type="RefSeq" id="WP_003330415.1">
    <property type="nucleotide sequence ID" value="NZ_AJLR01000042.1"/>
</dbReference>
<keyword evidence="8" id="KW-1185">Reference proteome</keyword>
<name>K6CAB5_SCHAZ</name>
<dbReference type="InterPro" id="IPR002104">
    <property type="entry name" value="Integrase_catalytic"/>
</dbReference>
<dbReference type="InterPro" id="IPR050090">
    <property type="entry name" value="Tyrosine_recombinase_XerCD"/>
</dbReference>
<dbReference type="STRING" id="1131731.BAZO_05994"/>
<dbReference type="PANTHER" id="PTHR30349">
    <property type="entry name" value="PHAGE INTEGRASE-RELATED"/>
    <property type="match status" value="1"/>
</dbReference>
<dbReference type="SUPFAM" id="SSF56349">
    <property type="entry name" value="DNA breaking-rejoining enzymes"/>
    <property type="match status" value="1"/>
</dbReference>
<evidence type="ECO:0000256" key="4">
    <source>
        <dbReference type="PROSITE-ProRule" id="PRU01248"/>
    </source>
</evidence>
<gene>
    <name evidence="7" type="ORF">BAZO_05994</name>
</gene>
<dbReference type="InterPro" id="IPR010998">
    <property type="entry name" value="Integrase_recombinase_N"/>
</dbReference>
<dbReference type="AlphaFoldDB" id="K6CAB5"/>
<evidence type="ECO:0000313" key="7">
    <source>
        <dbReference type="EMBL" id="EKN68045.1"/>
    </source>
</evidence>
<dbReference type="PROSITE" id="PS51898">
    <property type="entry name" value="TYR_RECOMBINASE"/>
    <property type="match status" value="1"/>
</dbReference>
<feature type="domain" description="Core-binding (CB)" evidence="6">
    <location>
        <begin position="27"/>
        <end position="111"/>
    </location>
</feature>
<dbReference type="PATRIC" id="fig|1131731.3.peg.1247"/>
<evidence type="ECO:0000313" key="8">
    <source>
        <dbReference type="Proteomes" id="UP000006315"/>
    </source>
</evidence>
<dbReference type="Pfam" id="PF13102">
    <property type="entry name" value="Phage_int_SAM_5"/>
    <property type="match status" value="1"/>
</dbReference>
<keyword evidence="3" id="KW-0233">DNA recombination</keyword>
<dbReference type="InterPro" id="IPR011010">
    <property type="entry name" value="DNA_brk_join_enz"/>
</dbReference>
<sequence>MQRIGRTTNRKYSRNSTGKSIRVDLNLTLEEMFERFISFKQTEGLQERTLNDYYMHFTFLMDFIGKDITRDEITEDLFLDYSSYMIHERGLAPHTVNLRIRTMRAFIRYCFKEGWIDYPIHEKFKPIKVEEDTLESLTPAELKVLFSVVDTSTYAGFRDLVMLHVLLDTMVRISELLAMKRENVDLKAGLIKLEASGTKKKKYRYVPLASKSIKLLQEYIAESADFNEEILFLTYDGRPMNDHTFRSKMKEYGELAGIKNKRVSPHTLRHSGALLYILNGGDPFSLQKILSHSDMSMVRKYIQMTDTDVKRQHNQFSPLRSVFK</sequence>
<comment type="similarity">
    <text evidence="1">Belongs to the 'phage' integrase family.</text>
</comment>
<protein>
    <submittedName>
        <fullName evidence="7">Integrase family protein</fullName>
    </submittedName>
</protein>
<organism evidence="7 8">
    <name type="scientific">Schinkia azotoformans LMG 9581</name>
    <dbReference type="NCBI Taxonomy" id="1131731"/>
    <lineage>
        <taxon>Bacteria</taxon>
        <taxon>Bacillati</taxon>
        <taxon>Bacillota</taxon>
        <taxon>Bacilli</taxon>
        <taxon>Bacillales</taxon>
        <taxon>Bacillaceae</taxon>
        <taxon>Calidifontibacillus/Schinkia group</taxon>
        <taxon>Schinkia</taxon>
    </lineage>
</organism>
<dbReference type="Proteomes" id="UP000006315">
    <property type="component" value="Unassembled WGS sequence"/>
</dbReference>
<dbReference type="Pfam" id="PF00589">
    <property type="entry name" value="Phage_integrase"/>
    <property type="match status" value="1"/>
</dbReference>
<dbReference type="InterPro" id="IPR044068">
    <property type="entry name" value="CB"/>
</dbReference>
<evidence type="ECO:0000259" key="6">
    <source>
        <dbReference type="PROSITE" id="PS51900"/>
    </source>
</evidence>
<dbReference type="PROSITE" id="PS51900">
    <property type="entry name" value="CB"/>
    <property type="match status" value="1"/>
</dbReference>
<evidence type="ECO:0000256" key="1">
    <source>
        <dbReference type="ARBA" id="ARBA00008857"/>
    </source>
</evidence>
<dbReference type="EMBL" id="AJLR01000042">
    <property type="protein sequence ID" value="EKN68045.1"/>
    <property type="molecule type" value="Genomic_DNA"/>
</dbReference>
<evidence type="ECO:0000256" key="3">
    <source>
        <dbReference type="ARBA" id="ARBA00023172"/>
    </source>
</evidence>
<dbReference type="InterPro" id="IPR013762">
    <property type="entry name" value="Integrase-like_cat_sf"/>
</dbReference>
<comment type="caution">
    <text evidence="7">The sequence shown here is derived from an EMBL/GenBank/DDBJ whole genome shotgun (WGS) entry which is preliminary data.</text>
</comment>
<evidence type="ECO:0000259" key="5">
    <source>
        <dbReference type="PROSITE" id="PS51898"/>
    </source>
</evidence>
<evidence type="ECO:0000256" key="2">
    <source>
        <dbReference type="ARBA" id="ARBA00023125"/>
    </source>
</evidence>
<accession>K6CAB5</accession>
<keyword evidence="2 4" id="KW-0238">DNA-binding</keyword>